<dbReference type="PROSITE" id="PS50850">
    <property type="entry name" value="MFS"/>
    <property type="match status" value="1"/>
</dbReference>
<accession>A0A0C1J085</accession>
<keyword evidence="2 5" id="KW-0812">Transmembrane</keyword>
<gene>
    <name evidence="7" type="ORF">OI18_02220</name>
</gene>
<keyword evidence="8" id="KW-1185">Reference proteome</keyword>
<evidence type="ECO:0000256" key="2">
    <source>
        <dbReference type="ARBA" id="ARBA00022692"/>
    </source>
</evidence>
<proteinExistence type="predicted"/>
<feature type="transmembrane region" description="Helical" evidence="5">
    <location>
        <begin position="375"/>
        <end position="394"/>
    </location>
</feature>
<keyword evidence="4 5" id="KW-0472">Membrane</keyword>
<feature type="transmembrane region" description="Helical" evidence="5">
    <location>
        <begin position="53"/>
        <end position="71"/>
    </location>
</feature>
<dbReference type="PANTHER" id="PTHR11662:SF285">
    <property type="entry name" value="HEXURONATE TRANSPORTER"/>
    <property type="match status" value="1"/>
</dbReference>
<dbReference type="Gene3D" id="1.20.1250.20">
    <property type="entry name" value="MFS general substrate transporter like domains"/>
    <property type="match status" value="2"/>
</dbReference>
<evidence type="ECO:0000256" key="4">
    <source>
        <dbReference type="ARBA" id="ARBA00023136"/>
    </source>
</evidence>
<dbReference type="CDD" id="cd17319">
    <property type="entry name" value="MFS_ExuT_GudP_like"/>
    <property type="match status" value="1"/>
</dbReference>
<dbReference type="GO" id="GO:0015134">
    <property type="term" value="F:hexuronate transmembrane transporter activity"/>
    <property type="evidence" value="ECO:0007669"/>
    <property type="project" value="TreeGrafter"/>
</dbReference>
<dbReference type="EMBL" id="JSVC01000002">
    <property type="protein sequence ID" value="KIC96169.1"/>
    <property type="molecule type" value="Genomic_DNA"/>
</dbReference>
<dbReference type="AlphaFoldDB" id="A0A0C1J085"/>
<keyword evidence="3 5" id="KW-1133">Transmembrane helix</keyword>
<dbReference type="InterPro" id="IPR050382">
    <property type="entry name" value="MFS_Na/Anion_cotransporter"/>
</dbReference>
<dbReference type="InterPro" id="IPR036259">
    <property type="entry name" value="MFS_trans_sf"/>
</dbReference>
<feature type="transmembrane region" description="Helical" evidence="5">
    <location>
        <begin position="285"/>
        <end position="306"/>
    </location>
</feature>
<sequence length="442" mass="48670">MVETLKPAVNSKYRWVICGLLFFATTINYLDRAVISLLKSYLERDFHWTESDYSNIVVAFQLTYAIGLLLIGRVIDRTGTKTGYAVSIFLWSIAAVGHAFVQTTGGFILARAALGVSEAGNFPAAIKAVAEWFPKKERALATGIFNAGTNVGAILAPLTVPLIAELWGWKMAFILTGSIGFLWIIVWYIYYEVPGRQKRLSQSELQYIQDEESTATGTAGSIPSQSNSQNENDSWLRLLGYRQTWAFILGKFLTDPVWWFYLFWLPAFLKAQYSLEGTAIALPVALVYTLAAVGSVAGGWLPLYFTNGGWTVFRARKTAMFIYACCAVPVVFASKLGQLGMWWAIFIIGVAAAAHQAWSANMYTTVSDKFPKEKVASVTGMGGMAGALGGMLIAKLAGMLFDHFKALGQLNTGYAIMFLICGIAYVIAWLIMHMLVPRPPRP</sequence>
<comment type="subcellular location">
    <subcellularLocation>
        <location evidence="1">Membrane</location>
        <topology evidence="1">Multi-pass membrane protein</topology>
    </subcellularLocation>
</comment>
<dbReference type="SUPFAM" id="SSF103473">
    <property type="entry name" value="MFS general substrate transporter"/>
    <property type="match status" value="1"/>
</dbReference>
<feature type="transmembrane region" description="Helical" evidence="5">
    <location>
        <begin position="414"/>
        <end position="436"/>
    </location>
</feature>
<feature type="transmembrane region" description="Helical" evidence="5">
    <location>
        <begin position="167"/>
        <end position="190"/>
    </location>
</feature>
<dbReference type="InterPro" id="IPR020846">
    <property type="entry name" value="MFS_dom"/>
</dbReference>
<comment type="caution">
    <text evidence="7">The sequence shown here is derived from an EMBL/GenBank/DDBJ whole genome shotgun (WGS) entry which is preliminary data.</text>
</comment>
<feature type="transmembrane region" description="Helical" evidence="5">
    <location>
        <begin position="12"/>
        <end position="30"/>
    </location>
</feature>
<dbReference type="PANTHER" id="PTHR11662">
    <property type="entry name" value="SOLUTE CARRIER FAMILY 17"/>
    <property type="match status" value="1"/>
</dbReference>
<dbReference type="STRING" id="1349421.OI18_02220"/>
<feature type="transmembrane region" description="Helical" evidence="5">
    <location>
        <begin position="245"/>
        <end position="265"/>
    </location>
</feature>
<dbReference type="InterPro" id="IPR011701">
    <property type="entry name" value="MFS"/>
</dbReference>
<evidence type="ECO:0000256" key="5">
    <source>
        <dbReference type="SAM" id="Phobius"/>
    </source>
</evidence>
<organism evidence="7 8">
    <name type="scientific">Flavihumibacter solisilvae</name>
    <dbReference type="NCBI Taxonomy" id="1349421"/>
    <lineage>
        <taxon>Bacteria</taxon>
        <taxon>Pseudomonadati</taxon>
        <taxon>Bacteroidota</taxon>
        <taxon>Chitinophagia</taxon>
        <taxon>Chitinophagales</taxon>
        <taxon>Chitinophagaceae</taxon>
        <taxon>Flavihumibacter</taxon>
    </lineage>
</organism>
<feature type="domain" description="Major facilitator superfamily (MFS) profile" evidence="6">
    <location>
        <begin position="17"/>
        <end position="440"/>
    </location>
</feature>
<evidence type="ECO:0000313" key="8">
    <source>
        <dbReference type="Proteomes" id="UP000031408"/>
    </source>
</evidence>
<evidence type="ECO:0000256" key="1">
    <source>
        <dbReference type="ARBA" id="ARBA00004141"/>
    </source>
</evidence>
<reference evidence="7 8" key="1">
    <citation type="submission" date="2014-11" db="EMBL/GenBank/DDBJ databases">
        <title>Genome sequence of Flavihumibacter solisilvae 3-3.</title>
        <authorList>
            <person name="Zhou G."/>
            <person name="Li M."/>
            <person name="Wang G."/>
        </authorList>
    </citation>
    <scope>NUCLEOTIDE SEQUENCE [LARGE SCALE GENOMIC DNA]</scope>
    <source>
        <strain evidence="7 8">3-3</strain>
    </source>
</reference>
<feature type="transmembrane region" description="Helical" evidence="5">
    <location>
        <begin position="342"/>
        <end position="363"/>
    </location>
</feature>
<dbReference type="Proteomes" id="UP000031408">
    <property type="component" value="Unassembled WGS sequence"/>
</dbReference>
<dbReference type="GO" id="GO:0016020">
    <property type="term" value="C:membrane"/>
    <property type="evidence" value="ECO:0007669"/>
    <property type="project" value="UniProtKB-SubCell"/>
</dbReference>
<evidence type="ECO:0000313" key="7">
    <source>
        <dbReference type="EMBL" id="KIC96169.1"/>
    </source>
</evidence>
<feature type="transmembrane region" description="Helical" evidence="5">
    <location>
        <begin position="318"/>
        <end position="336"/>
    </location>
</feature>
<name>A0A0C1J085_9BACT</name>
<protein>
    <submittedName>
        <fullName evidence="7">Major facilitator transporter</fullName>
    </submittedName>
</protein>
<feature type="transmembrane region" description="Helical" evidence="5">
    <location>
        <begin position="83"/>
        <end position="101"/>
    </location>
</feature>
<evidence type="ECO:0000256" key="3">
    <source>
        <dbReference type="ARBA" id="ARBA00022989"/>
    </source>
</evidence>
<dbReference type="Pfam" id="PF07690">
    <property type="entry name" value="MFS_1"/>
    <property type="match status" value="1"/>
</dbReference>
<evidence type="ECO:0000259" key="6">
    <source>
        <dbReference type="PROSITE" id="PS50850"/>
    </source>
</evidence>